<dbReference type="EMBL" id="CAACVJ010000445">
    <property type="protein sequence ID" value="VEP16842.1"/>
    <property type="molecule type" value="Genomic_DNA"/>
</dbReference>
<dbReference type="InterPro" id="IPR002577">
    <property type="entry name" value="HTH_HxlR"/>
</dbReference>
<dbReference type="Proteomes" id="UP000320055">
    <property type="component" value="Unassembled WGS sequence"/>
</dbReference>
<dbReference type="OrthoDB" id="9791143at2"/>
<evidence type="ECO:0000256" key="3">
    <source>
        <dbReference type="ARBA" id="ARBA00023163"/>
    </source>
</evidence>
<keyword evidence="3" id="KW-0804">Transcription</keyword>
<dbReference type="Gene3D" id="1.10.10.10">
    <property type="entry name" value="Winged helix-like DNA-binding domain superfamily/Winged helix DNA-binding domain"/>
    <property type="match status" value="1"/>
</dbReference>
<sequence>MVRGEKDSDCPVESAVKVLSGKWKILILWELRETPKRFAELRRGVTGITEKMLIQQLKELEKDRIIHRKDFHEMPPKVEYSLTERGRKLKPVFDALWKWGREQIQESS</sequence>
<proteinExistence type="predicted"/>
<dbReference type="InterPro" id="IPR036390">
    <property type="entry name" value="WH_DNA-bd_sf"/>
</dbReference>
<organism evidence="5 6">
    <name type="scientific">Hyella patelloides LEGE 07179</name>
    <dbReference type="NCBI Taxonomy" id="945734"/>
    <lineage>
        <taxon>Bacteria</taxon>
        <taxon>Bacillati</taxon>
        <taxon>Cyanobacteriota</taxon>
        <taxon>Cyanophyceae</taxon>
        <taxon>Pleurocapsales</taxon>
        <taxon>Hyellaceae</taxon>
        <taxon>Hyella</taxon>
    </lineage>
</organism>
<dbReference type="SUPFAM" id="SSF46785">
    <property type="entry name" value="Winged helix' DNA-binding domain"/>
    <property type="match status" value="1"/>
</dbReference>
<dbReference type="PANTHER" id="PTHR33204:SF29">
    <property type="entry name" value="TRANSCRIPTIONAL REGULATOR"/>
    <property type="match status" value="1"/>
</dbReference>
<dbReference type="PANTHER" id="PTHR33204">
    <property type="entry name" value="TRANSCRIPTIONAL REGULATOR, MARR FAMILY"/>
    <property type="match status" value="1"/>
</dbReference>
<name>A0A563VZF0_9CYAN</name>
<dbReference type="GO" id="GO:0003677">
    <property type="term" value="F:DNA binding"/>
    <property type="evidence" value="ECO:0007669"/>
    <property type="project" value="UniProtKB-KW"/>
</dbReference>
<evidence type="ECO:0000313" key="5">
    <source>
        <dbReference type="EMBL" id="VEP16842.1"/>
    </source>
</evidence>
<dbReference type="PROSITE" id="PS51118">
    <property type="entry name" value="HTH_HXLR"/>
    <property type="match status" value="1"/>
</dbReference>
<dbReference type="Pfam" id="PF01638">
    <property type="entry name" value="HxlR"/>
    <property type="match status" value="1"/>
</dbReference>
<evidence type="ECO:0000256" key="1">
    <source>
        <dbReference type="ARBA" id="ARBA00023015"/>
    </source>
</evidence>
<gene>
    <name evidence="5" type="primary">hxlR</name>
    <name evidence="5" type="ORF">H1P_50047</name>
</gene>
<dbReference type="RefSeq" id="WP_144863305.1">
    <property type="nucleotide sequence ID" value="NZ_LR213769.1"/>
</dbReference>
<reference evidence="5 6" key="1">
    <citation type="submission" date="2019-01" db="EMBL/GenBank/DDBJ databases">
        <authorList>
            <person name="Brito A."/>
        </authorList>
    </citation>
    <scope>NUCLEOTIDE SEQUENCE [LARGE SCALE GENOMIC DNA]</scope>
    <source>
        <strain evidence="5">1</strain>
    </source>
</reference>
<evidence type="ECO:0000256" key="2">
    <source>
        <dbReference type="ARBA" id="ARBA00023125"/>
    </source>
</evidence>
<feature type="domain" description="HTH hxlR-type" evidence="4">
    <location>
        <begin position="10"/>
        <end position="108"/>
    </location>
</feature>
<dbReference type="AlphaFoldDB" id="A0A563VZF0"/>
<evidence type="ECO:0000313" key="6">
    <source>
        <dbReference type="Proteomes" id="UP000320055"/>
    </source>
</evidence>
<keyword evidence="2" id="KW-0238">DNA-binding</keyword>
<accession>A0A563VZF0</accession>
<protein>
    <submittedName>
        <fullName evidence="5">HTH-type transcriptional activator HxlR</fullName>
    </submittedName>
</protein>
<dbReference type="InterPro" id="IPR036388">
    <property type="entry name" value="WH-like_DNA-bd_sf"/>
</dbReference>
<evidence type="ECO:0000259" key="4">
    <source>
        <dbReference type="PROSITE" id="PS51118"/>
    </source>
</evidence>
<keyword evidence="6" id="KW-1185">Reference proteome</keyword>
<keyword evidence="1" id="KW-0805">Transcription regulation</keyword>